<dbReference type="InterPro" id="IPR004331">
    <property type="entry name" value="SPX_dom"/>
</dbReference>
<dbReference type="AlphaFoldDB" id="T1GII2"/>
<evidence type="ECO:0000313" key="3">
    <source>
        <dbReference type="Proteomes" id="UP000015102"/>
    </source>
</evidence>
<dbReference type="EnsemblMetazoa" id="MESCA003261-RA">
    <property type="protein sequence ID" value="MESCA003261-PA"/>
    <property type="gene ID" value="MESCA003261"/>
</dbReference>
<name>T1GII2_MEGSC</name>
<dbReference type="EMBL" id="CAQQ02088650">
    <property type="status" value="NOT_ANNOTATED_CDS"/>
    <property type="molecule type" value="Genomic_DNA"/>
</dbReference>
<organism evidence="2 3">
    <name type="scientific">Megaselia scalaris</name>
    <name type="common">Humpbacked fly</name>
    <name type="synonym">Phora scalaris</name>
    <dbReference type="NCBI Taxonomy" id="36166"/>
    <lineage>
        <taxon>Eukaryota</taxon>
        <taxon>Metazoa</taxon>
        <taxon>Ecdysozoa</taxon>
        <taxon>Arthropoda</taxon>
        <taxon>Hexapoda</taxon>
        <taxon>Insecta</taxon>
        <taxon>Pterygota</taxon>
        <taxon>Neoptera</taxon>
        <taxon>Endopterygota</taxon>
        <taxon>Diptera</taxon>
        <taxon>Brachycera</taxon>
        <taxon>Muscomorpha</taxon>
        <taxon>Platypezoidea</taxon>
        <taxon>Phoridae</taxon>
        <taxon>Megaseliini</taxon>
        <taxon>Megaselia</taxon>
    </lineage>
</organism>
<protein>
    <recommendedName>
        <fullName evidence="1">SPX domain-containing protein</fullName>
    </recommendedName>
</protein>
<reference evidence="2" key="2">
    <citation type="submission" date="2015-06" db="UniProtKB">
        <authorList>
            <consortium name="EnsemblMetazoa"/>
        </authorList>
    </citation>
    <scope>IDENTIFICATION</scope>
</reference>
<accession>T1GII2</accession>
<evidence type="ECO:0000313" key="2">
    <source>
        <dbReference type="EnsemblMetazoa" id="MESCA003261-PA"/>
    </source>
</evidence>
<sequence>MKAMLYHTIEQSPSAELVDPEVLTRYFAKFDEEFFLYCDKELAKINTFYSEKMAEATRKYGNLRSELTEALEAGLVKKQPAWKTRTPLGKKNVPARKLQDLRLAF</sequence>
<dbReference type="PROSITE" id="PS51382">
    <property type="entry name" value="SPX"/>
    <property type="match status" value="1"/>
</dbReference>
<dbReference type="Proteomes" id="UP000015102">
    <property type="component" value="Unassembled WGS sequence"/>
</dbReference>
<dbReference type="HOGENOM" id="CLU_161554_0_0_1"/>
<keyword evidence="3" id="KW-1185">Reference proteome</keyword>
<evidence type="ECO:0000259" key="1">
    <source>
        <dbReference type="PROSITE" id="PS51382"/>
    </source>
</evidence>
<feature type="domain" description="SPX" evidence="1">
    <location>
        <begin position="1"/>
        <end position="105"/>
    </location>
</feature>
<dbReference type="Pfam" id="PF03105">
    <property type="entry name" value="SPX"/>
    <property type="match status" value="1"/>
</dbReference>
<proteinExistence type="predicted"/>
<reference evidence="3" key="1">
    <citation type="submission" date="2013-02" db="EMBL/GenBank/DDBJ databases">
        <authorList>
            <person name="Hughes D."/>
        </authorList>
    </citation>
    <scope>NUCLEOTIDE SEQUENCE</scope>
    <source>
        <strain>Durham</strain>
        <strain evidence="3">NC isolate 2 -- Noor lab</strain>
    </source>
</reference>
<dbReference type="STRING" id="36166.T1GII2"/>